<dbReference type="RefSeq" id="XP_008815570.1">
    <property type="nucleotide sequence ID" value="XM_008817348.1"/>
</dbReference>
<reference evidence="2 3" key="1">
    <citation type="submission" date="2013-02" db="EMBL/GenBank/DDBJ databases">
        <title>The Genome Sequence of Plasmodium inui San Antonio 1.</title>
        <authorList>
            <consortium name="The Broad Institute Genome Sequencing Platform"/>
            <consortium name="The Broad Institute Genome Sequencing Center for Infectious Disease"/>
            <person name="Neafsey D."/>
            <person name="Cheeseman I."/>
            <person name="Volkman S."/>
            <person name="Adams J."/>
            <person name="Walker B."/>
            <person name="Young S.K."/>
            <person name="Zeng Q."/>
            <person name="Gargeya S."/>
            <person name="Fitzgerald M."/>
            <person name="Haas B."/>
            <person name="Abouelleil A."/>
            <person name="Alvarado L."/>
            <person name="Arachchi H.M."/>
            <person name="Berlin A.M."/>
            <person name="Chapman S.B."/>
            <person name="Dewar J."/>
            <person name="Goldberg J."/>
            <person name="Griggs A."/>
            <person name="Gujja S."/>
            <person name="Hansen M."/>
            <person name="Howarth C."/>
            <person name="Imamovic A."/>
            <person name="Larimer J."/>
            <person name="McCowan C."/>
            <person name="Murphy C."/>
            <person name="Neiman D."/>
            <person name="Pearson M."/>
            <person name="Priest M."/>
            <person name="Roberts A."/>
            <person name="Saif S."/>
            <person name="Shea T."/>
            <person name="Sisk P."/>
            <person name="Sykes S."/>
            <person name="Wortman J."/>
            <person name="Nusbaum C."/>
            <person name="Birren B."/>
        </authorList>
    </citation>
    <scope>NUCLEOTIDE SEQUENCE [LARGE SCALE GENOMIC DNA]</scope>
    <source>
        <strain evidence="2 3">San Antonio 1</strain>
    </source>
</reference>
<feature type="compositionally biased region" description="Basic and acidic residues" evidence="1">
    <location>
        <begin position="162"/>
        <end position="178"/>
    </location>
</feature>
<organism evidence="2 3">
    <name type="scientific">Plasmodium inui San Antonio 1</name>
    <dbReference type="NCBI Taxonomy" id="1237626"/>
    <lineage>
        <taxon>Eukaryota</taxon>
        <taxon>Sar</taxon>
        <taxon>Alveolata</taxon>
        <taxon>Apicomplexa</taxon>
        <taxon>Aconoidasida</taxon>
        <taxon>Haemosporida</taxon>
        <taxon>Plasmodiidae</taxon>
        <taxon>Plasmodium</taxon>
        <taxon>Plasmodium (Plasmodium)</taxon>
    </lineage>
</organism>
<sequence>MVYLDPSFLLSPTICSIPDSYYYNVSRNLLIRSISPLYYVKNLPNGFKEQQIPPRNSRQKIHLLNAEKVREKGCDGVCLKPLKVPESSIKFLFLWENPCLLEIQPIKMLNRKNIDLQKSLKGLMTRGCSGVEISKSNLEAISLKENKCELSHTSWKVQVKTERPKYKEVHNHGKNNRDSRKRNPNP</sequence>
<proteinExistence type="predicted"/>
<dbReference type="VEuPathDB" id="PlasmoDB:C922_01745"/>
<dbReference type="EMBL" id="KI965465">
    <property type="protein sequence ID" value="EUD67560.1"/>
    <property type="molecule type" value="Genomic_DNA"/>
</dbReference>
<protein>
    <submittedName>
        <fullName evidence="2">Uncharacterized protein</fullName>
    </submittedName>
</protein>
<evidence type="ECO:0000313" key="2">
    <source>
        <dbReference type="EMBL" id="EUD67560.1"/>
    </source>
</evidence>
<name>W7A7I9_9APIC</name>
<evidence type="ECO:0000313" key="3">
    <source>
        <dbReference type="Proteomes" id="UP000030640"/>
    </source>
</evidence>
<gene>
    <name evidence="2" type="ORF">C922_01745</name>
</gene>
<dbReference type="AlphaFoldDB" id="W7A7I9"/>
<feature type="region of interest" description="Disordered" evidence="1">
    <location>
        <begin position="162"/>
        <end position="186"/>
    </location>
</feature>
<accession>W7A7I9</accession>
<keyword evidence="3" id="KW-1185">Reference proteome</keyword>
<dbReference type="Proteomes" id="UP000030640">
    <property type="component" value="Unassembled WGS sequence"/>
</dbReference>
<dbReference type="GeneID" id="20037019"/>
<evidence type="ECO:0000256" key="1">
    <source>
        <dbReference type="SAM" id="MobiDB-lite"/>
    </source>
</evidence>